<dbReference type="Proteomes" id="UP000784700">
    <property type="component" value="Unassembled WGS sequence"/>
</dbReference>
<dbReference type="InterPro" id="IPR020939">
    <property type="entry name" value="Ribosomal_bL34_CS"/>
</dbReference>
<dbReference type="EMBL" id="QUBG01000003">
    <property type="protein sequence ID" value="TPR44192.1"/>
    <property type="molecule type" value="Genomic_DNA"/>
</dbReference>
<dbReference type="Pfam" id="PF00468">
    <property type="entry name" value="Ribosomal_L34"/>
    <property type="match status" value="1"/>
</dbReference>
<evidence type="ECO:0000256" key="2">
    <source>
        <dbReference type="ARBA" id="ARBA00022980"/>
    </source>
</evidence>
<dbReference type="Proteomes" id="UP000777560">
    <property type="component" value="Unassembled WGS sequence"/>
</dbReference>
<accession>A0A9Q8IP49</accession>
<comment type="caution">
    <text evidence="8">The sequence shown here is derived from an EMBL/GenBank/DDBJ whole genome shotgun (WGS) entry which is preliminary data.</text>
</comment>
<dbReference type="PANTHER" id="PTHR14503:SF4">
    <property type="entry name" value="LARGE RIBOSOMAL SUBUNIT PROTEIN BL34M"/>
    <property type="match status" value="1"/>
</dbReference>
<dbReference type="Gene3D" id="1.10.287.3980">
    <property type="match status" value="1"/>
</dbReference>
<keyword evidence="2 5" id="KW-0689">Ribosomal protein</keyword>
<proteinExistence type="inferred from homology"/>
<dbReference type="AlphaFoldDB" id="A0A9Q8IP49"/>
<feature type="region of interest" description="Disordered" evidence="6">
    <location>
        <begin position="1"/>
        <end position="44"/>
    </location>
</feature>
<dbReference type="PROSITE" id="PS00784">
    <property type="entry name" value="RIBOSOMAL_L34"/>
    <property type="match status" value="1"/>
</dbReference>
<dbReference type="GeneID" id="58108402"/>
<sequence>MKRTYQPKRRKHARVHGFRKRMGTNNGRKILANRRRKGRKSLTV</sequence>
<name>A0A9Q8IP49_9LACO</name>
<feature type="compositionally biased region" description="Basic residues" evidence="6">
    <location>
        <begin position="1"/>
        <end position="22"/>
    </location>
</feature>
<dbReference type="FunFam" id="1.10.287.3980:FF:000001">
    <property type="entry name" value="Mitochondrial ribosomal protein L34"/>
    <property type="match status" value="1"/>
</dbReference>
<dbReference type="InterPro" id="IPR000271">
    <property type="entry name" value="Ribosomal_bL34"/>
</dbReference>
<dbReference type="GO" id="GO:0005840">
    <property type="term" value="C:ribosome"/>
    <property type="evidence" value="ECO:0007669"/>
    <property type="project" value="UniProtKB-KW"/>
</dbReference>
<evidence type="ECO:0000313" key="7">
    <source>
        <dbReference type="EMBL" id="TPR26384.1"/>
    </source>
</evidence>
<organism evidence="8 10">
    <name type="scientific">Apilactobacillus micheneri</name>
    <dbReference type="NCBI Taxonomy" id="1899430"/>
    <lineage>
        <taxon>Bacteria</taxon>
        <taxon>Bacillati</taxon>
        <taxon>Bacillota</taxon>
        <taxon>Bacilli</taxon>
        <taxon>Lactobacillales</taxon>
        <taxon>Lactobacillaceae</taxon>
        <taxon>Apilactobacillus</taxon>
    </lineage>
</organism>
<gene>
    <name evidence="5" type="primary">rpmH</name>
    <name evidence="7" type="ORF">DY114_01430</name>
    <name evidence="8" type="ORF">DY130_03910</name>
</gene>
<dbReference type="HAMAP" id="MF_00391">
    <property type="entry name" value="Ribosomal_bL34"/>
    <property type="match status" value="1"/>
</dbReference>
<feature type="compositionally biased region" description="Basic residues" evidence="6">
    <location>
        <begin position="31"/>
        <end position="44"/>
    </location>
</feature>
<dbReference type="GO" id="GO:0006412">
    <property type="term" value="P:translation"/>
    <property type="evidence" value="ECO:0007669"/>
    <property type="project" value="UniProtKB-UniRule"/>
</dbReference>
<dbReference type="GO" id="GO:1990904">
    <property type="term" value="C:ribonucleoprotein complex"/>
    <property type="evidence" value="ECO:0007669"/>
    <property type="project" value="UniProtKB-KW"/>
</dbReference>
<reference evidence="8 9" key="1">
    <citation type="submission" date="2018-08" db="EMBL/GenBank/DDBJ databases">
        <title>Comparative genomics of wild bee and flower associated Lactobacillus reveals potential adaptation to the bee host.</title>
        <authorList>
            <person name="Vuong H.Q."/>
            <person name="Mcfrederick Q.S."/>
        </authorList>
    </citation>
    <scope>NUCLEOTIDE SEQUENCE</scope>
    <source>
        <strain evidence="7 9">HV_13</strain>
        <strain evidence="8">HV_63</strain>
    </source>
</reference>
<dbReference type="PANTHER" id="PTHR14503">
    <property type="entry name" value="MITOCHONDRIAL RIBOSOMAL PROTEIN 34 FAMILY MEMBER"/>
    <property type="match status" value="1"/>
</dbReference>
<evidence type="ECO:0000313" key="9">
    <source>
        <dbReference type="Proteomes" id="UP000777560"/>
    </source>
</evidence>
<dbReference type="GO" id="GO:0003735">
    <property type="term" value="F:structural constituent of ribosome"/>
    <property type="evidence" value="ECO:0007669"/>
    <property type="project" value="InterPro"/>
</dbReference>
<evidence type="ECO:0000313" key="10">
    <source>
        <dbReference type="Proteomes" id="UP000784700"/>
    </source>
</evidence>
<dbReference type="RefSeq" id="WP_105956880.1">
    <property type="nucleotide sequence ID" value="NZ_POSO01000002.1"/>
</dbReference>
<evidence type="ECO:0000256" key="1">
    <source>
        <dbReference type="ARBA" id="ARBA00010111"/>
    </source>
</evidence>
<keyword evidence="9" id="KW-1185">Reference proteome</keyword>
<comment type="similarity">
    <text evidence="1 5">Belongs to the bacterial ribosomal protein bL34 family.</text>
</comment>
<evidence type="ECO:0000256" key="3">
    <source>
        <dbReference type="ARBA" id="ARBA00023274"/>
    </source>
</evidence>
<evidence type="ECO:0000256" key="6">
    <source>
        <dbReference type="SAM" id="MobiDB-lite"/>
    </source>
</evidence>
<evidence type="ECO:0000313" key="8">
    <source>
        <dbReference type="EMBL" id="TPR44192.1"/>
    </source>
</evidence>
<dbReference type="NCBIfam" id="TIGR01030">
    <property type="entry name" value="rpmH_bact"/>
    <property type="match status" value="1"/>
</dbReference>
<evidence type="ECO:0000256" key="5">
    <source>
        <dbReference type="HAMAP-Rule" id="MF_00391"/>
    </source>
</evidence>
<protein>
    <recommendedName>
        <fullName evidence="4 5">Large ribosomal subunit protein bL34</fullName>
    </recommendedName>
</protein>
<dbReference type="EMBL" id="QUAV01000001">
    <property type="protein sequence ID" value="TPR26384.1"/>
    <property type="molecule type" value="Genomic_DNA"/>
</dbReference>
<keyword evidence="3 5" id="KW-0687">Ribonucleoprotein</keyword>
<evidence type="ECO:0000256" key="4">
    <source>
        <dbReference type="ARBA" id="ARBA00035177"/>
    </source>
</evidence>